<evidence type="ECO:0000256" key="1">
    <source>
        <dbReference type="SAM" id="Phobius"/>
    </source>
</evidence>
<feature type="non-terminal residue" evidence="2">
    <location>
        <position position="1"/>
    </location>
</feature>
<reference evidence="2 3" key="1">
    <citation type="submission" date="2022-06" db="EMBL/GenBank/DDBJ databases">
        <title>Acetobacer genomes from food samples.</title>
        <authorList>
            <person name="Sombolestani A."/>
        </authorList>
    </citation>
    <scope>NUCLEOTIDE SEQUENCE [LARGE SCALE GENOMIC DNA]</scope>
    <source>
        <strain evidence="2 3">R-83285</strain>
    </source>
</reference>
<protein>
    <submittedName>
        <fullName evidence="2">Uncharacterized protein</fullName>
    </submittedName>
</protein>
<feature type="transmembrane region" description="Helical" evidence="1">
    <location>
        <begin position="132"/>
        <end position="157"/>
    </location>
</feature>
<dbReference type="EMBL" id="JAMYZZ010000116">
    <property type="protein sequence ID" value="MCP1260186.1"/>
    <property type="molecule type" value="Genomic_DNA"/>
</dbReference>
<dbReference type="RefSeq" id="WP_253544598.1">
    <property type="nucleotide sequence ID" value="NZ_JAMYZY010000133.1"/>
</dbReference>
<feature type="transmembrane region" description="Helical" evidence="1">
    <location>
        <begin position="94"/>
        <end position="111"/>
    </location>
</feature>
<keyword evidence="3" id="KW-1185">Reference proteome</keyword>
<gene>
    <name evidence="2" type="ORF">NKW50_16665</name>
</gene>
<keyword evidence="1" id="KW-0472">Membrane</keyword>
<name>A0ABT1F4N0_9PROT</name>
<evidence type="ECO:0000313" key="2">
    <source>
        <dbReference type="EMBL" id="MCP1260186.1"/>
    </source>
</evidence>
<organism evidence="2 3">
    <name type="scientific">Acetobacter lambici</name>
    <dbReference type="NCBI Taxonomy" id="1332824"/>
    <lineage>
        <taxon>Bacteria</taxon>
        <taxon>Pseudomonadati</taxon>
        <taxon>Pseudomonadota</taxon>
        <taxon>Alphaproteobacteria</taxon>
        <taxon>Acetobacterales</taxon>
        <taxon>Acetobacteraceae</taxon>
        <taxon>Acetobacter</taxon>
    </lineage>
</organism>
<accession>A0ABT1F4N0</accession>
<sequence length="158" mass="17536">CEAAIVVENGISPRPTYRPLTGYALRQTVSARAHVWQEQELTTTVASRPVMPAMVALITLLLASDGFDGFCLIDQLSGLNVGALRVMGPEILPMPAWGFFCCGLISLWIGYKTHPRRLQWRQNLWFRGRPRRLCRVGIFCFAALACVAGHVSLVSIIH</sequence>
<comment type="caution">
    <text evidence="2">The sequence shown here is derived from an EMBL/GenBank/DDBJ whole genome shotgun (WGS) entry which is preliminary data.</text>
</comment>
<keyword evidence="1" id="KW-0812">Transmembrane</keyword>
<keyword evidence="1" id="KW-1133">Transmembrane helix</keyword>
<dbReference type="Proteomes" id="UP001523528">
    <property type="component" value="Unassembled WGS sequence"/>
</dbReference>
<proteinExistence type="predicted"/>
<evidence type="ECO:0000313" key="3">
    <source>
        <dbReference type="Proteomes" id="UP001523528"/>
    </source>
</evidence>